<feature type="transmembrane region" description="Helical" evidence="2">
    <location>
        <begin position="123"/>
        <end position="146"/>
    </location>
</feature>
<name>A0A4R5CKS4_9ACTN</name>
<evidence type="ECO:0000256" key="2">
    <source>
        <dbReference type="SAM" id="Phobius"/>
    </source>
</evidence>
<dbReference type="RefSeq" id="WP_131899411.1">
    <property type="nucleotide sequence ID" value="NZ_SMKZ01000045.1"/>
</dbReference>
<keyword evidence="2" id="KW-1133">Transmembrane helix</keyword>
<gene>
    <name evidence="3" type="ORF">E1269_24280</name>
</gene>
<feature type="region of interest" description="Disordered" evidence="1">
    <location>
        <begin position="1"/>
        <end position="73"/>
    </location>
</feature>
<dbReference type="OrthoDB" id="3831145at2"/>
<organism evidence="3 4">
    <name type="scientific">Jiangella asiatica</name>
    <dbReference type="NCBI Taxonomy" id="2530372"/>
    <lineage>
        <taxon>Bacteria</taxon>
        <taxon>Bacillati</taxon>
        <taxon>Actinomycetota</taxon>
        <taxon>Actinomycetes</taxon>
        <taxon>Jiangellales</taxon>
        <taxon>Jiangellaceae</taxon>
        <taxon>Jiangella</taxon>
    </lineage>
</organism>
<dbReference type="InParanoid" id="A0A4R5CKS4"/>
<feature type="transmembrane region" description="Helical" evidence="2">
    <location>
        <begin position="85"/>
        <end position="103"/>
    </location>
</feature>
<evidence type="ECO:0000313" key="3">
    <source>
        <dbReference type="EMBL" id="TDE00912.1"/>
    </source>
</evidence>
<reference evidence="3 4" key="1">
    <citation type="submission" date="2019-03" db="EMBL/GenBank/DDBJ databases">
        <title>Draft genome sequences of novel Actinobacteria.</title>
        <authorList>
            <person name="Sahin N."/>
            <person name="Ay H."/>
            <person name="Saygin H."/>
        </authorList>
    </citation>
    <scope>NUCLEOTIDE SEQUENCE [LARGE SCALE GENOMIC DNA]</scope>
    <source>
        <strain evidence="3 4">5K138</strain>
    </source>
</reference>
<accession>A0A4R5CKS4</accession>
<feature type="transmembrane region" description="Helical" evidence="2">
    <location>
        <begin position="184"/>
        <end position="204"/>
    </location>
</feature>
<protein>
    <recommendedName>
        <fullName evidence="5">DUF2127 domain-containing protein</fullName>
    </recommendedName>
</protein>
<evidence type="ECO:0008006" key="5">
    <source>
        <dbReference type="Google" id="ProtNLM"/>
    </source>
</evidence>
<comment type="caution">
    <text evidence="3">The sequence shown here is derived from an EMBL/GenBank/DDBJ whole genome shotgun (WGS) entry which is preliminary data.</text>
</comment>
<evidence type="ECO:0000313" key="4">
    <source>
        <dbReference type="Proteomes" id="UP000294739"/>
    </source>
</evidence>
<dbReference type="Proteomes" id="UP000294739">
    <property type="component" value="Unassembled WGS sequence"/>
</dbReference>
<feature type="compositionally biased region" description="Pro residues" evidence="1">
    <location>
        <begin position="1"/>
        <end position="10"/>
    </location>
</feature>
<feature type="compositionally biased region" description="Pro residues" evidence="1">
    <location>
        <begin position="33"/>
        <end position="50"/>
    </location>
</feature>
<dbReference type="AlphaFoldDB" id="A0A4R5CKS4"/>
<dbReference type="EMBL" id="SMKZ01000045">
    <property type="protein sequence ID" value="TDE00912.1"/>
    <property type="molecule type" value="Genomic_DNA"/>
</dbReference>
<keyword evidence="2" id="KW-0812">Transmembrane</keyword>
<proteinExistence type="predicted"/>
<sequence>MSGTTPPPGSDPGEEKNPFAQPGDDQGASQTPPWAPAGQPPSSQPPPNQPPAWTGSNEGISGGWGDPSTAARPEPPAQILTAAKLMYVGAVLSGLLLLFTFLSRDAIRDAVEDSDSSLSADEIDAAVNLTIGVGIVVGLIGVGLWLWMAAANKAGKSWARVVATILGGLNILFTLFSLSGGGGLNLIVNVVQIALAAYILYLLYRPESSQYYAAVSGSRR</sequence>
<evidence type="ECO:0000256" key="1">
    <source>
        <dbReference type="SAM" id="MobiDB-lite"/>
    </source>
</evidence>
<keyword evidence="4" id="KW-1185">Reference proteome</keyword>
<feature type="transmembrane region" description="Helical" evidence="2">
    <location>
        <begin position="158"/>
        <end position="178"/>
    </location>
</feature>
<keyword evidence="2" id="KW-0472">Membrane</keyword>